<gene>
    <name evidence="1" type="ORF">DERYTH_LOCUS10966</name>
</gene>
<dbReference type="Proteomes" id="UP000789405">
    <property type="component" value="Unassembled WGS sequence"/>
</dbReference>
<comment type="caution">
    <text evidence="1">The sequence shown here is derived from an EMBL/GenBank/DDBJ whole genome shotgun (WGS) entry which is preliminary data.</text>
</comment>
<feature type="non-terminal residue" evidence="1">
    <location>
        <position position="165"/>
    </location>
</feature>
<dbReference type="SUPFAM" id="SSF56112">
    <property type="entry name" value="Protein kinase-like (PK-like)"/>
    <property type="match status" value="1"/>
</dbReference>
<dbReference type="EMBL" id="CAJVPY010006615">
    <property type="protein sequence ID" value="CAG8666050.1"/>
    <property type="molecule type" value="Genomic_DNA"/>
</dbReference>
<sequence length="165" mass="18933">MDSRQNTLEVVRKDSVVVSTTEAFKKLVENNVKKYDYSSFKDLQRIGRGASAIVFSASLGNEKYALKHVTDDEIRVATQESQFLLKELWSEFKDSTNRGNEFQQISKKITDSIEKNRKTSEEMFNELKGLPDDTNAQCLFGFFYFIGIGTGTEKQLNKAFEIFQQ</sequence>
<dbReference type="InterPro" id="IPR011009">
    <property type="entry name" value="Kinase-like_dom_sf"/>
</dbReference>
<name>A0A9N9E6G3_9GLOM</name>
<evidence type="ECO:0000313" key="1">
    <source>
        <dbReference type="EMBL" id="CAG8666050.1"/>
    </source>
</evidence>
<accession>A0A9N9E6G3</accession>
<reference evidence="1" key="1">
    <citation type="submission" date="2021-06" db="EMBL/GenBank/DDBJ databases">
        <authorList>
            <person name="Kallberg Y."/>
            <person name="Tangrot J."/>
            <person name="Rosling A."/>
        </authorList>
    </citation>
    <scope>NUCLEOTIDE SEQUENCE</scope>
    <source>
        <strain evidence="1">MA453B</strain>
    </source>
</reference>
<dbReference type="AlphaFoldDB" id="A0A9N9E6G3"/>
<proteinExistence type="predicted"/>
<evidence type="ECO:0000313" key="2">
    <source>
        <dbReference type="Proteomes" id="UP000789405"/>
    </source>
</evidence>
<organism evidence="1 2">
    <name type="scientific">Dentiscutata erythropus</name>
    <dbReference type="NCBI Taxonomy" id="1348616"/>
    <lineage>
        <taxon>Eukaryota</taxon>
        <taxon>Fungi</taxon>
        <taxon>Fungi incertae sedis</taxon>
        <taxon>Mucoromycota</taxon>
        <taxon>Glomeromycotina</taxon>
        <taxon>Glomeromycetes</taxon>
        <taxon>Diversisporales</taxon>
        <taxon>Gigasporaceae</taxon>
        <taxon>Dentiscutata</taxon>
    </lineage>
</organism>
<dbReference type="OrthoDB" id="9922773at2759"/>
<keyword evidence="2" id="KW-1185">Reference proteome</keyword>
<protein>
    <submittedName>
        <fullName evidence="1">4505_t:CDS:1</fullName>
    </submittedName>
</protein>